<evidence type="ECO:0000313" key="8">
    <source>
        <dbReference type="EMBL" id="PVU92797.1"/>
    </source>
</evidence>
<dbReference type="PANTHER" id="PTHR23426:SF65">
    <property type="entry name" value="FERREDOXIN-2, MITOCHONDRIAL"/>
    <property type="match status" value="1"/>
</dbReference>
<dbReference type="Proteomes" id="UP000245383">
    <property type="component" value="Unassembled WGS sequence"/>
</dbReference>
<dbReference type="STRING" id="133385.A0A2T9YKD7"/>
<reference evidence="8 9" key="1">
    <citation type="journal article" date="2018" name="MBio">
        <title>Comparative Genomics Reveals the Core Gene Toolbox for the Fungus-Insect Symbiosis.</title>
        <authorList>
            <person name="Wang Y."/>
            <person name="Stata M."/>
            <person name="Wang W."/>
            <person name="Stajich J.E."/>
            <person name="White M.M."/>
            <person name="Moncalvo J.M."/>
        </authorList>
    </citation>
    <scope>NUCLEOTIDE SEQUENCE [LARGE SCALE GENOMIC DNA]</scope>
    <source>
        <strain evidence="8 9">SWE-8-4</strain>
    </source>
</reference>
<keyword evidence="3" id="KW-0479">Metal-binding</keyword>
<evidence type="ECO:0000313" key="9">
    <source>
        <dbReference type="Proteomes" id="UP000245383"/>
    </source>
</evidence>
<dbReference type="Gene3D" id="3.10.20.30">
    <property type="match status" value="1"/>
</dbReference>
<dbReference type="PRINTS" id="PR00355">
    <property type="entry name" value="ADRENODOXIN"/>
</dbReference>
<dbReference type="GO" id="GO:0005739">
    <property type="term" value="C:mitochondrion"/>
    <property type="evidence" value="ECO:0007669"/>
    <property type="project" value="TreeGrafter"/>
</dbReference>
<protein>
    <recommendedName>
        <fullName evidence="7">2Fe-2S ferredoxin-type domain-containing protein</fullName>
    </recommendedName>
</protein>
<evidence type="ECO:0000259" key="7">
    <source>
        <dbReference type="PROSITE" id="PS51085"/>
    </source>
</evidence>
<dbReference type="PROSITE" id="PS51085">
    <property type="entry name" value="2FE2S_FER_2"/>
    <property type="match status" value="1"/>
</dbReference>
<dbReference type="OrthoDB" id="268593at2759"/>
<evidence type="ECO:0000256" key="1">
    <source>
        <dbReference type="ARBA" id="ARBA00010914"/>
    </source>
</evidence>
<evidence type="ECO:0000256" key="3">
    <source>
        <dbReference type="ARBA" id="ARBA00022723"/>
    </source>
</evidence>
<comment type="cofactor">
    <cofactor evidence="6">
        <name>[2Fe-2S] cluster</name>
        <dbReference type="ChEBI" id="CHEBI:190135"/>
    </cofactor>
</comment>
<gene>
    <name evidence="8" type="ORF">BB561_003604</name>
</gene>
<dbReference type="InterPro" id="IPR001055">
    <property type="entry name" value="Adrenodoxin-like"/>
</dbReference>
<dbReference type="SUPFAM" id="SSF54292">
    <property type="entry name" value="2Fe-2S ferredoxin-like"/>
    <property type="match status" value="1"/>
</dbReference>
<dbReference type="GO" id="GO:0140647">
    <property type="term" value="P:P450-containing electron transport chain"/>
    <property type="evidence" value="ECO:0007669"/>
    <property type="project" value="InterPro"/>
</dbReference>
<dbReference type="InterPro" id="IPR036010">
    <property type="entry name" value="2Fe-2S_ferredoxin-like_sf"/>
</dbReference>
<evidence type="ECO:0000256" key="6">
    <source>
        <dbReference type="ARBA" id="ARBA00034078"/>
    </source>
</evidence>
<evidence type="ECO:0000256" key="5">
    <source>
        <dbReference type="ARBA" id="ARBA00023014"/>
    </source>
</evidence>
<organism evidence="8 9">
    <name type="scientific">Smittium simulii</name>
    <dbReference type="NCBI Taxonomy" id="133385"/>
    <lineage>
        <taxon>Eukaryota</taxon>
        <taxon>Fungi</taxon>
        <taxon>Fungi incertae sedis</taxon>
        <taxon>Zoopagomycota</taxon>
        <taxon>Kickxellomycotina</taxon>
        <taxon>Harpellomycetes</taxon>
        <taxon>Harpellales</taxon>
        <taxon>Legeriomycetaceae</taxon>
        <taxon>Smittium</taxon>
    </lineage>
</organism>
<name>A0A2T9YKD7_9FUNG</name>
<evidence type="ECO:0000256" key="4">
    <source>
        <dbReference type="ARBA" id="ARBA00023004"/>
    </source>
</evidence>
<comment type="caution">
    <text evidence="8">The sequence shown here is derived from an EMBL/GenBank/DDBJ whole genome shotgun (WGS) entry which is preliminary data.</text>
</comment>
<dbReference type="GO" id="GO:0009055">
    <property type="term" value="F:electron transfer activity"/>
    <property type="evidence" value="ECO:0007669"/>
    <property type="project" value="TreeGrafter"/>
</dbReference>
<sequence length="114" mass="12351">MAHSTAAVSIRVNVVFTLPGNKKHYAAGYSGTNLVDVAKSCGLDITGICGGKMVCTSCHIFLNKSCYKKVGEPTDEELDILDLSLSVHPRLSCQIKITEDMEGVEFEVPKFSLK</sequence>
<keyword evidence="9" id="KW-1185">Reference proteome</keyword>
<dbReference type="InterPro" id="IPR001041">
    <property type="entry name" value="2Fe-2S_ferredoxin-type"/>
</dbReference>
<dbReference type="InterPro" id="IPR012675">
    <property type="entry name" value="Beta-grasp_dom_sf"/>
</dbReference>
<keyword evidence="5" id="KW-0411">Iron-sulfur</keyword>
<dbReference type="GO" id="GO:0046872">
    <property type="term" value="F:metal ion binding"/>
    <property type="evidence" value="ECO:0007669"/>
    <property type="project" value="UniProtKB-KW"/>
</dbReference>
<proteinExistence type="inferred from homology"/>
<keyword evidence="2" id="KW-0001">2Fe-2S</keyword>
<comment type="similarity">
    <text evidence="1">Belongs to the adrenodoxin/putidaredoxin family.</text>
</comment>
<dbReference type="GO" id="GO:0051537">
    <property type="term" value="F:2 iron, 2 sulfur cluster binding"/>
    <property type="evidence" value="ECO:0007669"/>
    <property type="project" value="UniProtKB-KW"/>
</dbReference>
<dbReference type="EMBL" id="MBFR01000149">
    <property type="protein sequence ID" value="PVU92797.1"/>
    <property type="molecule type" value="Genomic_DNA"/>
</dbReference>
<keyword evidence="4" id="KW-0408">Iron</keyword>
<dbReference type="PANTHER" id="PTHR23426">
    <property type="entry name" value="FERREDOXIN/ADRENODOXIN"/>
    <property type="match status" value="1"/>
</dbReference>
<accession>A0A2T9YKD7</accession>
<feature type="domain" description="2Fe-2S ferredoxin-type" evidence="7">
    <location>
        <begin position="12"/>
        <end position="112"/>
    </location>
</feature>
<evidence type="ECO:0000256" key="2">
    <source>
        <dbReference type="ARBA" id="ARBA00022714"/>
    </source>
</evidence>
<dbReference type="AlphaFoldDB" id="A0A2T9YKD7"/>